<evidence type="ECO:0000313" key="3">
    <source>
        <dbReference type="EMBL" id="KAJ2804638.1"/>
    </source>
</evidence>
<protein>
    <recommendedName>
        <fullName evidence="2">Fungal-type protein kinase domain-containing protein</fullName>
    </recommendedName>
</protein>
<evidence type="ECO:0000313" key="4">
    <source>
        <dbReference type="Proteomes" id="UP001140094"/>
    </source>
</evidence>
<evidence type="ECO:0000259" key="2">
    <source>
        <dbReference type="Pfam" id="PF17667"/>
    </source>
</evidence>
<dbReference type="OrthoDB" id="5584477at2759"/>
<dbReference type="InterPro" id="IPR040976">
    <property type="entry name" value="Pkinase_fungal"/>
</dbReference>
<sequence>METVVPDSRRSSTCVDSSKKRSGPSSTPHIARMGSTRAANNTGTETKKRIQRRKDEASDTKDHLLCEKVAEVPRLAQPWSRRAKQQSRALTDTIRSELEAHIFECDDGHRRTNSELVQLLASAMRNQNEQDLLKIINQWTRYGTGDSGYSTEPEKVLYPMFSALVVYVMIHLHKHHNEHQSAGILTRSKTKNPASTASASASNIERLLLPPATSDFKPAGFDEDFKIDSALVSHLPGHDIELQANLDCRDILAIVEFKQMASMLDDALKQIILYNRNIYSSQHNCRFVWALTICSTQVRACLLLHDAVLVSETMDIAISDGRKQLIELLVNWSMCDQSQLGYDPTIQYNADIEKWIIDSFDDATDSVNHAK</sequence>
<accession>A0A9W8I1G9</accession>
<organism evidence="3 4">
    <name type="scientific">Coemansia guatemalensis</name>
    <dbReference type="NCBI Taxonomy" id="2761395"/>
    <lineage>
        <taxon>Eukaryota</taxon>
        <taxon>Fungi</taxon>
        <taxon>Fungi incertae sedis</taxon>
        <taxon>Zoopagomycota</taxon>
        <taxon>Kickxellomycotina</taxon>
        <taxon>Kickxellomycetes</taxon>
        <taxon>Kickxellales</taxon>
        <taxon>Kickxellaceae</taxon>
        <taxon>Coemansia</taxon>
    </lineage>
</organism>
<proteinExistence type="predicted"/>
<feature type="region of interest" description="Disordered" evidence="1">
    <location>
        <begin position="1"/>
        <end position="62"/>
    </location>
</feature>
<keyword evidence="4" id="KW-1185">Reference proteome</keyword>
<reference evidence="3" key="1">
    <citation type="submission" date="2022-07" db="EMBL/GenBank/DDBJ databases">
        <title>Phylogenomic reconstructions and comparative analyses of Kickxellomycotina fungi.</title>
        <authorList>
            <person name="Reynolds N.K."/>
            <person name="Stajich J.E."/>
            <person name="Barry K."/>
            <person name="Grigoriev I.V."/>
            <person name="Crous P."/>
            <person name="Smith M.E."/>
        </authorList>
    </citation>
    <scope>NUCLEOTIDE SEQUENCE</scope>
    <source>
        <strain evidence="3">NRRL 1565</strain>
    </source>
</reference>
<dbReference type="EMBL" id="JANBUO010000379">
    <property type="protein sequence ID" value="KAJ2804638.1"/>
    <property type="molecule type" value="Genomic_DNA"/>
</dbReference>
<dbReference type="PANTHER" id="PTHR38248:SF2">
    <property type="entry name" value="FUNK1 11"/>
    <property type="match status" value="1"/>
</dbReference>
<dbReference type="PANTHER" id="PTHR38248">
    <property type="entry name" value="FUNK1 6"/>
    <property type="match status" value="1"/>
</dbReference>
<comment type="caution">
    <text evidence="3">The sequence shown here is derived from an EMBL/GenBank/DDBJ whole genome shotgun (WGS) entry which is preliminary data.</text>
</comment>
<dbReference type="Pfam" id="PF17667">
    <property type="entry name" value="Pkinase_fungal"/>
    <property type="match status" value="1"/>
</dbReference>
<feature type="domain" description="Fungal-type protein kinase" evidence="2">
    <location>
        <begin position="239"/>
        <end position="357"/>
    </location>
</feature>
<evidence type="ECO:0000256" key="1">
    <source>
        <dbReference type="SAM" id="MobiDB-lite"/>
    </source>
</evidence>
<dbReference type="AlphaFoldDB" id="A0A9W8I1G9"/>
<name>A0A9W8I1G9_9FUNG</name>
<feature type="compositionally biased region" description="Basic and acidic residues" evidence="1">
    <location>
        <begin position="45"/>
        <end position="62"/>
    </location>
</feature>
<dbReference type="Proteomes" id="UP001140094">
    <property type="component" value="Unassembled WGS sequence"/>
</dbReference>
<gene>
    <name evidence="3" type="ORF">H4R20_002428</name>
</gene>